<dbReference type="AlphaFoldDB" id="A0A3B1CLD0"/>
<dbReference type="EMBL" id="UOGF01000069">
    <property type="protein sequence ID" value="VAX30959.1"/>
    <property type="molecule type" value="Genomic_DNA"/>
</dbReference>
<keyword evidence="2" id="KW-0802">TPR repeat</keyword>
<dbReference type="InterPro" id="IPR056413">
    <property type="entry name" value="TPR_CcmH_CycH"/>
</dbReference>
<dbReference type="PANTHER" id="PTHR44943:SF8">
    <property type="entry name" value="TPR REPEAT-CONTAINING PROTEIN MJ0263"/>
    <property type="match status" value="1"/>
</dbReference>
<dbReference type="PROSITE" id="PS50005">
    <property type="entry name" value="TPR"/>
    <property type="match status" value="1"/>
</dbReference>
<dbReference type="Gene3D" id="1.25.40.10">
    <property type="entry name" value="Tetratricopeptide repeat domain"/>
    <property type="match status" value="1"/>
</dbReference>
<name>A0A3B1CLD0_9ZZZZ</name>
<organism evidence="4">
    <name type="scientific">hydrothermal vent metagenome</name>
    <dbReference type="NCBI Taxonomy" id="652676"/>
    <lineage>
        <taxon>unclassified sequences</taxon>
        <taxon>metagenomes</taxon>
        <taxon>ecological metagenomes</taxon>
    </lineage>
</organism>
<sequence length="314" mass="35001">MFPFLITSLLVVVIGSLLFPFFRKTEITLILGQEALINEEQVNLQIERRTIAASLSELEVDFEQGRLTSSDYDQTRLGFEHRLLEVLDRLKILDKTAEAQQKSIQKESTSPSTGKNWISLILLALLIGGGATGGYEFVLSKLDSVSVSPGPAGGMVGDPQINPEEMVARLEGKLKENPNDLQGQMMIGRSYMAMGRWDDAERAWTKVLELDPRNYTAHYRLGEIMLSNPKTGTREEAEEALGHFDKALVSVPQDASILWARGIVLVQLGRTFEADEAWTEAYQYIPRNTESSEMVKQSLQDLRAGKMSPPVPSQ</sequence>
<evidence type="ECO:0000259" key="3">
    <source>
        <dbReference type="Pfam" id="PF23914"/>
    </source>
</evidence>
<dbReference type="InterPro" id="IPR011990">
    <property type="entry name" value="TPR-like_helical_dom_sf"/>
</dbReference>
<evidence type="ECO:0000256" key="1">
    <source>
        <dbReference type="ARBA" id="ARBA00022737"/>
    </source>
</evidence>
<feature type="domain" description="Cytochrome c-type biogenesis protein H TPR" evidence="3">
    <location>
        <begin position="170"/>
        <end position="290"/>
    </location>
</feature>
<dbReference type="SMART" id="SM00028">
    <property type="entry name" value="TPR"/>
    <property type="match status" value="2"/>
</dbReference>
<dbReference type="SUPFAM" id="SSF48452">
    <property type="entry name" value="TPR-like"/>
    <property type="match status" value="1"/>
</dbReference>
<protein>
    <recommendedName>
        <fullName evidence="3">Cytochrome c-type biogenesis protein H TPR domain-containing protein</fullName>
    </recommendedName>
</protein>
<keyword evidence="1" id="KW-0677">Repeat</keyword>
<dbReference type="PANTHER" id="PTHR44943">
    <property type="entry name" value="CELLULOSE SYNTHASE OPERON PROTEIN C"/>
    <property type="match status" value="1"/>
</dbReference>
<accession>A0A3B1CLD0</accession>
<gene>
    <name evidence="4" type="ORF">MNBD_NITROSPIRAE01-28</name>
</gene>
<dbReference type="Pfam" id="PF23914">
    <property type="entry name" value="TPR_CcmH_CycH"/>
    <property type="match status" value="1"/>
</dbReference>
<dbReference type="InterPro" id="IPR019734">
    <property type="entry name" value="TPR_rpt"/>
</dbReference>
<proteinExistence type="predicted"/>
<evidence type="ECO:0000256" key="2">
    <source>
        <dbReference type="ARBA" id="ARBA00022803"/>
    </source>
</evidence>
<reference evidence="4" key="1">
    <citation type="submission" date="2018-06" db="EMBL/GenBank/DDBJ databases">
        <authorList>
            <person name="Zhirakovskaya E."/>
        </authorList>
    </citation>
    <scope>NUCLEOTIDE SEQUENCE</scope>
</reference>
<evidence type="ECO:0000313" key="4">
    <source>
        <dbReference type="EMBL" id="VAX30959.1"/>
    </source>
</evidence>
<dbReference type="InterPro" id="IPR051685">
    <property type="entry name" value="Ycf3/AcsC/BcsC/TPR_MFPF"/>
</dbReference>